<keyword evidence="1" id="KW-0732">Signal</keyword>
<gene>
    <name evidence="2" type="ORF">RM532_07385</name>
</gene>
<evidence type="ECO:0000313" key="3">
    <source>
        <dbReference type="Proteomes" id="UP001251857"/>
    </source>
</evidence>
<accession>A0ABU3BZQ8</accession>
<reference evidence="2 3" key="1">
    <citation type="submission" date="2023-09" db="EMBL/GenBank/DDBJ databases">
        <authorList>
            <person name="Rey-Velasco X."/>
        </authorList>
    </citation>
    <scope>NUCLEOTIDE SEQUENCE [LARGE SCALE GENOMIC DNA]</scope>
    <source>
        <strain evidence="2 3">W335</strain>
    </source>
</reference>
<comment type="caution">
    <text evidence="2">The sequence shown here is derived from an EMBL/GenBank/DDBJ whole genome shotgun (WGS) entry which is preliminary data.</text>
</comment>
<protein>
    <recommendedName>
        <fullName evidence="4">LTXXQ motif family protein</fullName>
    </recommendedName>
</protein>
<dbReference type="RefSeq" id="WP_311652589.1">
    <property type="nucleotide sequence ID" value="NZ_JAVRIB010000006.1"/>
</dbReference>
<organism evidence="2 3">
    <name type="scientific">Spectribacter hydrogenoxidans</name>
    <dbReference type="NCBI Taxonomy" id="3075608"/>
    <lineage>
        <taxon>Bacteria</taxon>
        <taxon>Pseudomonadati</taxon>
        <taxon>Pseudomonadota</taxon>
        <taxon>Gammaproteobacteria</taxon>
        <taxon>Salinisphaerales</taxon>
        <taxon>Salinisphaeraceae</taxon>
        <taxon>Spectribacter</taxon>
    </lineage>
</organism>
<keyword evidence="3" id="KW-1185">Reference proteome</keyword>
<dbReference type="EMBL" id="JAVRIB010000006">
    <property type="protein sequence ID" value="MDT0634778.1"/>
    <property type="molecule type" value="Genomic_DNA"/>
</dbReference>
<feature type="chain" id="PRO_5047533651" description="LTXXQ motif family protein" evidence="1">
    <location>
        <begin position="28"/>
        <end position="194"/>
    </location>
</feature>
<evidence type="ECO:0000313" key="2">
    <source>
        <dbReference type="EMBL" id="MDT0634778.1"/>
    </source>
</evidence>
<evidence type="ECO:0008006" key="4">
    <source>
        <dbReference type="Google" id="ProtNLM"/>
    </source>
</evidence>
<sequence length="194" mass="21246">MNMRKMTTMAAATLLGAGATISGLASAQQAPAGASPAQQAEMQSVIKEYRQVSSELQGIRKKAVAENPDITEQQETFRNRVVSEMKSEGYDVEAKRDSIKKMGTELRGEDVADDRRKELIGKLRAEQQEMRQAQQKVMQKPEIQAKAEELNDATLEAMREQNPKTDDLLARMKELRGELQAMAPAQGGGPGGGQ</sequence>
<evidence type="ECO:0000256" key="1">
    <source>
        <dbReference type="SAM" id="SignalP"/>
    </source>
</evidence>
<dbReference type="Proteomes" id="UP001251857">
    <property type="component" value="Unassembled WGS sequence"/>
</dbReference>
<proteinExistence type="predicted"/>
<feature type="signal peptide" evidence="1">
    <location>
        <begin position="1"/>
        <end position="27"/>
    </location>
</feature>
<name>A0ABU3BZQ8_9GAMM</name>